<keyword evidence="2" id="KW-0012">Acyltransferase</keyword>
<dbReference type="Proteomes" id="UP000464378">
    <property type="component" value="Chromosome"/>
</dbReference>
<reference evidence="2" key="1">
    <citation type="submission" date="2019-04" db="EMBL/GenBank/DDBJ databases">
        <authorList>
            <consortium name="Science for Life Laboratories"/>
        </authorList>
    </citation>
    <scope>NUCLEOTIDE SEQUENCE</scope>
    <source>
        <strain evidence="2">MBLW1</strain>
    </source>
</reference>
<protein>
    <recommendedName>
        <fullName evidence="1">Phospholipid/glycerol acyltransferase domain-containing protein</fullName>
    </recommendedName>
</protein>
<dbReference type="SMART" id="SM00563">
    <property type="entry name" value="PlsC"/>
    <property type="match status" value="1"/>
</dbReference>
<accession>A0A6C2YS73</accession>
<organism evidence="2">
    <name type="scientific">Tuwongella immobilis</name>
    <dbReference type="NCBI Taxonomy" id="692036"/>
    <lineage>
        <taxon>Bacteria</taxon>
        <taxon>Pseudomonadati</taxon>
        <taxon>Planctomycetota</taxon>
        <taxon>Planctomycetia</taxon>
        <taxon>Gemmatales</taxon>
        <taxon>Gemmataceae</taxon>
        <taxon>Tuwongella</taxon>
    </lineage>
</organism>
<keyword evidence="2" id="KW-0808">Transferase</keyword>
<sequence length="269" mass="30748">MPTDRTASTADVPIRWHWLIQWFRWYANGFVRKHFHAVRLAKSSAPLPEGDAPIIVVLNHPSWWDPMIAALLTDLFPNRPAYAPIHQRELQKYRFFRRLGFFGLDPENPRAAVRFLQIAEQICRQPRAMLWITAQGEFVDVRQRPIQLRSGVGHLAARLETGWILPLALEYSFWTEKTPEALARFGPAIALESVPDCSGKQWTERISQAVTENCDALAGDVQTRDPARFFTLLAGRTGIGGVYDAWRNLRAWVRGDRFHPGHAHPESPP</sequence>
<evidence type="ECO:0000313" key="3">
    <source>
        <dbReference type="Proteomes" id="UP000464378"/>
    </source>
</evidence>
<name>A0A6C2YS73_9BACT</name>
<dbReference type="EMBL" id="LR586016">
    <property type="protein sequence ID" value="VIP03825.1"/>
    <property type="molecule type" value="Genomic_DNA"/>
</dbReference>
<dbReference type="CDD" id="cd06551">
    <property type="entry name" value="LPLAT"/>
    <property type="match status" value="1"/>
</dbReference>
<dbReference type="InParanoid" id="A0A6C2YS73"/>
<keyword evidence="3" id="KW-1185">Reference proteome</keyword>
<evidence type="ECO:0000313" key="2">
    <source>
        <dbReference type="EMBL" id="VIP03825.1"/>
    </source>
</evidence>
<feature type="domain" description="Phospholipid/glycerol acyltransferase" evidence="1">
    <location>
        <begin position="54"/>
        <end position="172"/>
    </location>
</feature>
<gene>
    <name evidence="2" type="ORF">GMBLW1_01350</name>
</gene>
<dbReference type="EMBL" id="LR593887">
    <property type="protein sequence ID" value="VTS05017.1"/>
    <property type="molecule type" value="Genomic_DNA"/>
</dbReference>
<dbReference type="GO" id="GO:0016746">
    <property type="term" value="F:acyltransferase activity"/>
    <property type="evidence" value="ECO:0007669"/>
    <property type="project" value="UniProtKB-KW"/>
</dbReference>
<dbReference type="RefSeq" id="WP_162658980.1">
    <property type="nucleotide sequence ID" value="NZ_LR593887.1"/>
</dbReference>
<dbReference type="InterPro" id="IPR002123">
    <property type="entry name" value="Plipid/glycerol_acylTrfase"/>
</dbReference>
<dbReference type="SUPFAM" id="SSF69593">
    <property type="entry name" value="Glycerol-3-phosphate (1)-acyltransferase"/>
    <property type="match status" value="1"/>
</dbReference>
<dbReference type="Pfam" id="PF01553">
    <property type="entry name" value="Acyltransferase"/>
    <property type="match status" value="1"/>
</dbReference>
<evidence type="ECO:0000259" key="1">
    <source>
        <dbReference type="SMART" id="SM00563"/>
    </source>
</evidence>
<proteinExistence type="predicted"/>
<dbReference type="AlphaFoldDB" id="A0A6C2YS73"/>
<dbReference type="KEGG" id="tim:GMBLW1_01350"/>